<keyword evidence="3 6" id="KW-0812">Transmembrane</keyword>
<dbReference type="EMBL" id="JAXCGZ010017277">
    <property type="protein sequence ID" value="KAK7068368.1"/>
    <property type="molecule type" value="Genomic_DNA"/>
</dbReference>
<dbReference type="Pfam" id="PF12832">
    <property type="entry name" value="MFS_1_like"/>
    <property type="match status" value="1"/>
</dbReference>
<dbReference type="InterPro" id="IPR024989">
    <property type="entry name" value="MFS_assoc_dom"/>
</dbReference>
<sequence length="146" mass="16376">MVFPFELLEVFTYQLLWVAAITYCPELAPPGLLATMTGVVGAVHFSVGRGVGSFIGGQIIGKTDIASAFRIFGAIAIICGVLYILVHIFYFKKKLIVKDSPPTDGWNGSWKTHRVCPISWYCFSTWRAAMNIMTIFHKTQLMFEIY</sequence>
<comment type="caution">
    <text evidence="9">The sequence shown here is derived from an EMBL/GenBank/DDBJ whole genome shotgun (WGS) entry which is preliminary data.</text>
</comment>
<keyword evidence="4 6" id="KW-1133">Transmembrane helix</keyword>
<proteinExistence type="inferred from homology"/>
<evidence type="ECO:0000256" key="6">
    <source>
        <dbReference type="SAM" id="Phobius"/>
    </source>
</evidence>
<evidence type="ECO:0000256" key="2">
    <source>
        <dbReference type="ARBA" id="ARBA00005241"/>
    </source>
</evidence>
<dbReference type="InterPro" id="IPR036259">
    <property type="entry name" value="MFS_trans_sf"/>
</dbReference>
<protein>
    <recommendedName>
        <fullName evidence="8">Major facilitator superfamily associated domain-containing protein</fullName>
    </recommendedName>
</protein>
<evidence type="ECO:0000256" key="4">
    <source>
        <dbReference type="ARBA" id="ARBA00022989"/>
    </source>
</evidence>
<keyword evidence="7" id="KW-0732">Signal</keyword>
<evidence type="ECO:0000256" key="3">
    <source>
        <dbReference type="ARBA" id="ARBA00022692"/>
    </source>
</evidence>
<feature type="signal peptide" evidence="7">
    <location>
        <begin position="1"/>
        <end position="20"/>
    </location>
</feature>
<dbReference type="InterPro" id="IPR051717">
    <property type="entry name" value="MFS_MFSD6"/>
</dbReference>
<accession>A0AAN8WTB0</accession>
<evidence type="ECO:0000256" key="7">
    <source>
        <dbReference type="SAM" id="SignalP"/>
    </source>
</evidence>
<dbReference type="SUPFAM" id="SSF103473">
    <property type="entry name" value="MFS general substrate transporter"/>
    <property type="match status" value="1"/>
</dbReference>
<comment type="similarity">
    <text evidence="2">Belongs to the major facilitator superfamily. MFSD6 family.</text>
</comment>
<feature type="chain" id="PRO_5042912065" description="Major facilitator superfamily associated domain-containing protein" evidence="7">
    <location>
        <begin position="21"/>
        <end position="146"/>
    </location>
</feature>
<comment type="subcellular location">
    <subcellularLocation>
        <location evidence="1">Membrane</location>
        <topology evidence="1">Multi-pass membrane protein</topology>
    </subcellularLocation>
</comment>
<organism evidence="9 10">
    <name type="scientific">Halocaridina rubra</name>
    <name type="common">Hawaiian red shrimp</name>
    <dbReference type="NCBI Taxonomy" id="373956"/>
    <lineage>
        <taxon>Eukaryota</taxon>
        <taxon>Metazoa</taxon>
        <taxon>Ecdysozoa</taxon>
        <taxon>Arthropoda</taxon>
        <taxon>Crustacea</taxon>
        <taxon>Multicrustacea</taxon>
        <taxon>Malacostraca</taxon>
        <taxon>Eumalacostraca</taxon>
        <taxon>Eucarida</taxon>
        <taxon>Decapoda</taxon>
        <taxon>Pleocyemata</taxon>
        <taxon>Caridea</taxon>
        <taxon>Atyoidea</taxon>
        <taxon>Atyidae</taxon>
        <taxon>Halocaridina</taxon>
    </lineage>
</organism>
<keyword evidence="10" id="KW-1185">Reference proteome</keyword>
<feature type="domain" description="Major facilitator superfamily associated" evidence="8">
    <location>
        <begin position="2"/>
        <end position="70"/>
    </location>
</feature>
<dbReference type="GO" id="GO:0016020">
    <property type="term" value="C:membrane"/>
    <property type="evidence" value="ECO:0007669"/>
    <property type="project" value="UniProtKB-SubCell"/>
</dbReference>
<name>A0AAN8WTB0_HALRR</name>
<feature type="transmembrane region" description="Helical" evidence="6">
    <location>
        <begin position="71"/>
        <end position="91"/>
    </location>
</feature>
<keyword evidence="5 6" id="KW-0472">Membrane</keyword>
<dbReference type="Proteomes" id="UP001381693">
    <property type="component" value="Unassembled WGS sequence"/>
</dbReference>
<dbReference type="AlphaFoldDB" id="A0AAN8WTB0"/>
<evidence type="ECO:0000313" key="9">
    <source>
        <dbReference type="EMBL" id="KAK7068368.1"/>
    </source>
</evidence>
<evidence type="ECO:0000259" key="8">
    <source>
        <dbReference type="Pfam" id="PF12832"/>
    </source>
</evidence>
<dbReference type="Gene3D" id="1.20.1250.20">
    <property type="entry name" value="MFS general substrate transporter like domains"/>
    <property type="match status" value="1"/>
</dbReference>
<gene>
    <name evidence="9" type="ORF">SK128_017572</name>
</gene>
<evidence type="ECO:0000313" key="10">
    <source>
        <dbReference type="Proteomes" id="UP001381693"/>
    </source>
</evidence>
<dbReference type="PANTHER" id="PTHR16172:SF41">
    <property type="entry name" value="MAJOR FACILITATOR SUPERFAMILY DOMAIN-CONTAINING PROTEIN 6-LIKE"/>
    <property type="match status" value="1"/>
</dbReference>
<dbReference type="PANTHER" id="PTHR16172">
    <property type="entry name" value="MAJOR FACILITATOR SUPERFAMILY DOMAIN-CONTAINING PROTEIN 6-LIKE"/>
    <property type="match status" value="1"/>
</dbReference>
<reference evidence="9 10" key="1">
    <citation type="submission" date="2023-11" db="EMBL/GenBank/DDBJ databases">
        <title>Halocaridina rubra genome assembly.</title>
        <authorList>
            <person name="Smith C."/>
        </authorList>
    </citation>
    <scope>NUCLEOTIDE SEQUENCE [LARGE SCALE GENOMIC DNA]</scope>
    <source>
        <strain evidence="9">EP-1</strain>
        <tissue evidence="9">Whole</tissue>
    </source>
</reference>
<evidence type="ECO:0000256" key="1">
    <source>
        <dbReference type="ARBA" id="ARBA00004141"/>
    </source>
</evidence>
<evidence type="ECO:0000256" key="5">
    <source>
        <dbReference type="ARBA" id="ARBA00023136"/>
    </source>
</evidence>